<dbReference type="EMBL" id="CAGKOT010000075">
    <property type="protein sequence ID" value="CAB5392094.1"/>
    <property type="molecule type" value="Genomic_DNA"/>
</dbReference>
<evidence type="ECO:0000256" key="1">
    <source>
        <dbReference type="SAM" id="MobiDB-lite"/>
    </source>
</evidence>
<evidence type="ECO:0000313" key="3">
    <source>
        <dbReference type="Proteomes" id="UP000684084"/>
    </source>
</evidence>
<feature type="region of interest" description="Disordered" evidence="1">
    <location>
        <begin position="1"/>
        <end position="41"/>
    </location>
</feature>
<evidence type="ECO:0000313" key="2">
    <source>
        <dbReference type="EMBL" id="CAB5392094.1"/>
    </source>
</evidence>
<dbReference type="OrthoDB" id="10679807at2759"/>
<name>A0A916EJ25_9GLOM</name>
<organism evidence="2 3">
    <name type="scientific">Rhizophagus irregularis</name>
    <dbReference type="NCBI Taxonomy" id="588596"/>
    <lineage>
        <taxon>Eukaryota</taxon>
        <taxon>Fungi</taxon>
        <taxon>Fungi incertae sedis</taxon>
        <taxon>Mucoromycota</taxon>
        <taxon>Glomeromycotina</taxon>
        <taxon>Glomeromycetes</taxon>
        <taxon>Glomerales</taxon>
        <taxon>Glomeraceae</taxon>
        <taxon>Rhizophagus</taxon>
    </lineage>
</organism>
<proteinExistence type="predicted"/>
<comment type="caution">
    <text evidence="2">The sequence shown here is derived from an EMBL/GenBank/DDBJ whole genome shotgun (WGS) entry which is preliminary data.</text>
</comment>
<gene>
    <name evidence="2" type="ORF">CHRIB12_LOCUS22252</name>
</gene>
<protein>
    <submittedName>
        <fullName evidence="2">Uncharacterized protein</fullName>
    </submittedName>
</protein>
<dbReference type="Proteomes" id="UP000684084">
    <property type="component" value="Unassembled WGS sequence"/>
</dbReference>
<accession>A0A916EJ25</accession>
<dbReference type="AlphaFoldDB" id="A0A916EJ25"/>
<reference evidence="2" key="1">
    <citation type="submission" date="2020-05" db="EMBL/GenBank/DDBJ databases">
        <authorList>
            <person name="Rincon C."/>
            <person name="Sanders R I."/>
            <person name="Robbins C."/>
            <person name="Chaturvedi A."/>
        </authorList>
    </citation>
    <scope>NUCLEOTIDE SEQUENCE</scope>
    <source>
        <strain evidence="2">CHB12</strain>
    </source>
</reference>
<sequence length="648" mass="73572">MPRTPDWRRGHARPAPSWRPACAGRDRCAVSTRRPRPSARAIRGRIRRRRRRYPTPASGWCRSARTHPPSRWRFHRASRVAARIPPRARARFPSPRALAQCVERRDALGLVAPGLGLGDPRDLRFAHRHVVDVENVDRVLLGELVFVDTDDRVLALVDARGAGGTGFLDHRLGPARRDRLGHAAIGLDALDDLPRFLDQFLGQALDIIRAAERIDHLGHPGLFLQHDLRVARDPGGEIGRQRDRLVERIGVERLRPAQHRRHRLDRGADDVVIRVLLGQRNARRLAMRAQHLRALVLRAEIGHHAVPQFARGAQLGDLHEEVHADGEEERQPPGKRIEIETRRHRCFRILPPVGDREGELLQLRRARFLHVIAGDRDRIEFRHVRGGVADDVRDDPHARLGRVDVCVADHELLEDVVLDGPVEQVLRHALLLASDDEESEDRDHRAVHRHRHRHLVERNAVEQDLHVVDRVDRHARLADIAGDARMVAIVAAMRREIERDRQALLPGGEVAAVERVRRFGGREARILPDRPWTPGIHRCPHTTREGRETGKARVEIGGVGGGVERLDRDPLRRVPGQVLAFDLLRRGSSPGAERRVGQGLGQVARRRRTARILADVRLDRGPGHDRTLKRNIIMLLPRILQRLPPQFP</sequence>